<accession>A0A068SIK3</accession>
<keyword evidence="6" id="KW-1185">Reference proteome</keyword>
<gene>
    <name evidence="5" type="ORF">LCOR_11991.1</name>
</gene>
<keyword evidence="3" id="KW-0812">Transmembrane</keyword>
<dbReference type="SUPFAM" id="SSF54160">
    <property type="entry name" value="Chromo domain-like"/>
    <property type="match status" value="1"/>
</dbReference>
<sequence length="461" mass="52520">MLPAEISDEFMALMAMYWTFLSLHWPIRDPGKYHRSAIKPVNYIGEVKSFVLDRLGYIPVFFFLVVVFGCGDYPGPYRHVDKGLLILYHLLSGCSIAEMGRFIPRSSFYALYWAFYLKNSGILGSKLDDCLLNMFSSTKARVLCAMVNNPERFKHVTMFIDGHDTRASYLNAKDHGMFYSYKLKKSGFRTQVCIDINGMVLFLSRSAPCRDNNDGTMLSQMDLRNRVSPTDCVGLDGGYTLFITSILAGNEHLAKHNFVHPIRRTRNGDLSSDELKYNEVFGSFRSKIEAVFGELGHLCNRFDGKSVIKVGDMDGFELQLKLACLLLNMKRFVSLGQVSPQPHHTSWVQQDFDFPGTAPISSFVDDTVGISIAAKNHDREIIEELQRSLLSLSMDDDTNVLKVDQPDEYEVESIIAHRGPKRRREYLVKWVGYDSEHNQWCTKDKFCGTAMIDEYERSIGV</sequence>
<keyword evidence="3" id="KW-0472">Membrane</keyword>
<dbReference type="VEuPathDB" id="FungiDB:LCOR_11991.1"/>
<dbReference type="Gene3D" id="2.40.50.40">
    <property type="match status" value="1"/>
</dbReference>
<dbReference type="STRING" id="1263082.A0A068SIK3"/>
<dbReference type="Pfam" id="PF00385">
    <property type="entry name" value="Chromo"/>
    <property type="match status" value="1"/>
</dbReference>
<proteinExistence type="predicted"/>
<dbReference type="Proteomes" id="UP000027586">
    <property type="component" value="Unassembled WGS sequence"/>
</dbReference>
<keyword evidence="2" id="KW-0479">Metal-binding</keyword>
<feature type="domain" description="Chromo" evidence="4">
    <location>
        <begin position="409"/>
        <end position="461"/>
    </location>
</feature>
<dbReference type="GO" id="GO:0046872">
    <property type="term" value="F:metal ion binding"/>
    <property type="evidence" value="ECO:0007669"/>
    <property type="project" value="UniProtKB-KW"/>
</dbReference>
<reference evidence="5" key="1">
    <citation type="submission" date="2013-08" db="EMBL/GenBank/DDBJ databases">
        <title>Gene expansion shapes genome architecture in the human pathogen Lichtheimia corymbifera: an evolutionary genomics analysis in the ancient terrestrial Mucorales (Mucoromycotina).</title>
        <authorList>
            <person name="Schwartze V.U."/>
            <person name="Winter S."/>
            <person name="Shelest E."/>
            <person name="Marcet-Houben M."/>
            <person name="Horn F."/>
            <person name="Wehner S."/>
            <person name="Hoffmann K."/>
            <person name="Riege K."/>
            <person name="Sammeth M."/>
            <person name="Nowrousian M."/>
            <person name="Valiante V."/>
            <person name="Linde J."/>
            <person name="Jacobsen I.D."/>
            <person name="Marz M."/>
            <person name="Brakhage A.A."/>
            <person name="Gabaldon T."/>
            <person name="Bocker S."/>
            <person name="Voigt K."/>
        </authorList>
    </citation>
    <scope>NUCLEOTIDE SEQUENCE [LARGE SCALE GENOMIC DNA]</scope>
    <source>
        <strain evidence="5">FSU 9682</strain>
    </source>
</reference>
<dbReference type="AlphaFoldDB" id="A0A068SIK3"/>
<dbReference type="EMBL" id="CBTN010000156">
    <property type="protein sequence ID" value="CDH61211.1"/>
    <property type="molecule type" value="Genomic_DNA"/>
</dbReference>
<evidence type="ECO:0000313" key="5">
    <source>
        <dbReference type="EMBL" id="CDH61211.1"/>
    </source>
</evidence>
<comment type="cofactor">
    <cofactor evidence="1">
        <name>a divalent metal cation</name>
        <dbReference type="ChEBI" id="CHEBI:60240"/>
    </cofactor>
</comment>
<feature type="transmembrane region" description="Helical" evidence="3">
    <location>
        <begin position="10"/>
        <end position="27"/>
    </location>
</feature>
<evidence type="ECO:0000259" key="4">
    <source>
        <dbReference type="PROSITE" id="PS50013"/>
    </source>
</evidence>
<dbReference type="OrthoDB" id="2393881at2759"/>
<name>A0A068SIK3_9FUNG</name>
<dbReference type="InterPro" id="IPR023780">
    <property type="entry name" value="Chromo_domain"/>
</dbReference>
<keyword evidence="3" id="KW-1133">Transmembrane helix</keyword>
<dbReference type="InterPro" id="IPR000953">
    <property type="entry name" value="Chromo/chromo_shadow_dom"/>
</dbReference>
<evidence type="ECO:0000256" key="2">
    <source>
        <dbReference type="ARBA" id="ARBA00022723"/>
    </source>
</evidence>
<evidence type="ECO:0000256" key="1">
    <source>
        <dbReference type="ARBA" id="ARBA00001968"/>
    </source>
</evidence>
<dbReference type="InterPro" id="IPR027806">
    <property type="entry name" value="HARBI1_dom"/>
</dbReference>
<evidence type="ECO:0000313" key="6">
    <source>
        <dbReference type="Proteomes" id="UP000027586"/>
    </source>
</evidence>
<comment type="caution">
    <text evidence="5">The sequence shown here is derived from an EMBL/GenBank/DDBJ whole genome shotgun (WGS) entry which is preliminary data.</text>
</comment>
<dbReference type="PROSITE" id="PS50013">
    <property type="entry name" value="CHROMO_2"/>
    <property type="match status" value="1"/>
</dbReference>
<dbReference type="CDD" id="cd18978">
    <property type="entry name" value="CD_DDE_transposase_like"/>
    <property type="match status" value="1"/>
</dbReference>
<evidence type="ECO:0000256" key="3">
    <source>
        <dbReference type="SAM" id="Phobius"/>
    </source>
</evidence>
<protein>
    <recommendedName>
        <fullName evidence="4">Chromo domain-containing protein</fullName>
    </recommendedName>
</protein>
<organism evidence="5 6">
    <name type="scientific">Lichtheimia corymbifera JMRC:FSU:9682</name>
    <dbReference type="NCBI Taxonomy" id="1263082"/>
    <lineage>
        <taxon>Eukaryota</taxon>
        <taxon>Fungi</taxon>
        <taxon>Fungi incertae sedis</taxon>
        <taxon>Mucoromycota</taxon>
        <taxon>Mucoromycotina</taxon>
        <taxon>Mucoromycetes</taxon>
        <taxon>Mucorales</taxon>
        <taxon>Lichtheimiaceae</taxon>
        <taxon>Lichtheimia</taxon>
    </lineage>
</organism>
<dbReference type="InterPro" id="IPR016197">
    <property type="entry name" value="Chromo-like_dom_sf"/>
</dbReference>
<feature type="transmembrane region" description="Helical" evidence="3">
    <location>
        <begin position="55"/>
        <end position="73"/>
    </location>
</feature>
<dbReference type="SMART" id="SM00298">
    <property type="entry name" value="CHROMO"/>
    <property type="match status" value="1"/>
</dbReference>
<dbReference type="Pfam" id="PF13359">
    <property type="entry name" value="DDE_Tnp_4"/>
    <property type="match status" value="1"/>
</dbReference>